<dbReference type="InterPro" id="IPR055492">
    <property type="entry name" value="DUF7064"/>
</dbReference>
<dbReference type="Pfam" id="PF23213">
    <property type="entry name" value="DUF7065"/>
    <property type="match status" value="1"/>
</dbReference>
<keyword evidence="4" id="KW-1185">Reference proteome</keyword>
<organism evidence="3 4">
    <name type="scientific">Gordonia desulfuricans</name>
    <dbReference type="NCBI Taxonomy" id="89051"/>
    <lineage>
        <taxon>Bacteria</taxon>
        <taxon>Bacillati</taxon>
        <taxon>Actinomycetota</taxon>
        <taxon>Actinomycetes</taxon>
        <taxon>Mycobacteriales</taxon>
        <taxon>Gordoniaceae</taxon>
        <taxon>Gordonia</taxon>
    </lineage>
</organism>
<accession>A0A7K3LV61</accession>
<name>A0A7K3LV61_9ACTN</name>
<protein>
    <recommendedName>
        <fullName evidence="5">AttH domain-containing protein</fullName>
    </recommendedName>
</protein>
<gene>
    <name evidence="3" type="ORF">GYA93_18015</name>
</gene>
<proteinExistence type="predicted"/>
<evidence type="ECO:0008006" key="5">
    <source>
        <dbReference type="Google" id="ProtNLM"/>
    </source>
</evidence>
<dbReference type="SUPFAM" id="SSF159245">
    <property type="entry name" value="AttH-like"/>
    <property type="match status" value="1"/>
</dbReference>
<dbReference type="EMBL" id="JAADZU010000069">
    <property type="protein sequence ID" value="NDK91457.1"/>
    <property type="molecule type" value="Genomic_DNA"/>
</dbReference>
<reference evidence="3 4" key="1">
    <citation type="submission" date="2020-01" db="EMBL/GenBank/DDBJ databases">
        <title>Investigation of new actinobacteria for the biodesulphurisation of diesel fuel.</title>
        <authorList>
            <person name="Athi Narayanan S.M."/>
        </authorList>
    </citation>
    <scope>NUCLEOTIDE SEQUENCE [LARGE SCALE GENOMIC DNA]</scope>
    <source>
        <strain evidence="3 4">213E</strain>
    </source>
</reference>
<comment type="caution">
    <text evidence="3">The sequence shown here is derived from an EMBL/GenBank/DDBJ whole genome shotgun (WGS) entry which is preliminary data.</text>
</comment>
<feature type="domain" description="DUF7064" evidence="1">
    <location>
        <begin position="198"/>
        <end position="309"/>
    </location>
</feature>
<dbReference type="InterPro" id="IPR055493">
    <property type="entry name" value="DUF7065"/>
</dbReference>
<dbReference type="Proteomes" id="UP000466307">
    <property type="component" value="Unassembled WGS sequence"/>
</dbReference>
<feature type="domain" description="DUF7065" evidence="2">
    <location>
        <begin position="152"/>
        <end position="189"/>
    </location>
</feature>
<evidence type="ECO:0000259" key="2">
    <source>
        <dbReference type="Pfam" id="PF23213"/>
    </source>
</evidence>
<evidence type="ECO:0000313" key="4">
    <source>
        <dbReference type="Proteomes" id="UP000466307"/>
    </source>
</evidence>
<sequence>MIHPEDADLHPVDPSLTTWTETIGFWFAIPEENLYGNVYVLARPNVGAAISSVNVVAGLNRHPFTVDLTDPQMHCPCPDSMMSFEMQSGLRVEVTQAPNHYRFAYDNIAGACSFDMTLDGAMPAWDPNDPAENPLLDSPDDDHADLGLGDAWAGGHLDFLGRVRGSLTLRGRTYEIDSMGGMDRSWGTRTELGQAAIAYIHIPFDEDLGIHLVTGIELRGGDVVYGPLRFGYIHEGEKVYGITRASVSANQQGLSPFQNEITVTDSTGRTITVRGSAVAGAPWYTFSPSYVTFQSLMHYELDGRHAYGLQADTYGIEFLADRTSRHGSLTAQAFGPGI</sequence>
<evidence type="ECO:0000259" key="1">
    <source>
        <dbReference type="Pfam" id="PF23212"/>
    </source>
</evidence>
<dbReference type="Pfam" id="PF23212">
    <property type="entry name" value="DUF7064"/>
    <property type="match status" value="1"/>
</dbReference>
<evidence type="ECO:0000313" key="3">
    <source>
        <dbReference type="EMBL" id="NDK91457.1"/>
    </source>
</evidence>
<dbReference type="RefSeq" id="WP_059037594.1">
    <property type="nucleotide sequence ID" value="NZ_JAADZU010000069.1"/>
</dbReference>
<dbReference type="AlphaFoldDB" id="A0A7K3LV61"/>